<dbReference type="GO" id="GO:0005886">
    <property type="term" value="C:plasma membrane"/>
    <property type="evidence" value="ECO:0007669"/>
    <property type="project" value="TreeGrafter"/>
</dbReference>
<evidence type="ECO:0000259" key="4">
    <source>
        <dbReference type="PROSITE" id="PS50893"/>
    </source>
</evidence>
<keyword evidence="1" id="KW-0813">Transport</keyword>
<accession>A0A538TYS3</accession>
<dbReference type="EMBL" id="VBPB01000376">
    <property type="protein sequence ID" value="TMQ68790.1"/>
    <property type="molecule type" value="Genomic_DNA"/>
</dbReference>
<dbReference type="FunFam" id="3.40.50.300:FF:000032">
    <property type="entry name" value="Export ABC transporter ATP-binding protein"/>
    <property type="match status" value="1"/>
</dbReference>
<dbReference type="PROSITE" id="PS00211">
    <property type="entry name" value="ABC_TRANSPORTER_1"/>
    <property type="match status" value="1"/>
</dbReference>
<dbReference type="CDD" id="cd03255">
    <property type="entry name" value="ABC_MJ0796_LolCDE_FtsE"/>
    <property type="match status" value="1"/>
</dbReference>
<dbReference type="InterPro" id="IPR027417">
    <property type="entry name" value="P-loop_NTPase"/>
</dbReference>
<comment type="caution">
    <text evidence="5">The sequence shown here is derived from an EMBL/GenBank/DDBJ whole genome shotgun (WGS) entry which is preliminary data.</text>
</comment>
<dbReference type="Gene3D" id="3.40.50.300">
    <property type="entry name" value="P-loop containing nucleotide triphosphate hydrolases"/>
    <property type="match status" value="1"/>
</dbReference>
<keyword evidence="3 5" id="KW-0067">ATP-binding</keyword>
<dbReference type="SUPFAM" id="SSF52540">
    <property type="entry name" value="P-loop containing nucleoside triphosphate hydrolases"/>
    <property type="match status" value="1"/>
</dbReference>
<gene>
    <name evidence="5" type="ORF">E6K81_16355</name>
</gene>
<dbReference type="PANTHER" id="PTHR24220">
    <property type="entry name" value="IMPORT ATP-BINDING PROTEIN"/>
    <property type="match status" value="1"/>
</dbReference>
<dbReference type="InterPro" id="IPR017871">
    <property type="entry name" value="ABC_transporter-like_CS"/>
</dbReference>
<dbReference type="PANTHER" id="PTHR24220:SF86">
    <property type="entry name" value="ABC TRANSPORTER ABCH.1"/>
    <property type="match status" value="1"/>
</dbReference>
<evidence type="ECO:0000313" key="6">
    <source>
        <dbReference type="Proteomes" id="UP000319771"/>
    </source>
</evidence>
<dbReference type="SMART" id="SM00382">
    <property type="entry name" value="AAA"/>
    <property type="match status" value="1"/>
</dbReference>
<feature type="domain" description="ABC transporter" evidence="4">
    <location>
        <begin position="2"/>
        <end position="221"/>
    </location>
</feature>
<evidence type="ECO:0000256" key="2">
    <source>
        <dbReference type="ARBA" id="ARBA00022741"/>
    </source>
</evidence>
<name>A0A538TYS3_UNCEI</name>
<protein>
    <submittedName>
        <fullName evidence="5">ABC transporter ATP-binding protein</fullName>
    </submittedName>
</protein>
<dbReference type="AlphaFoldDB" id="A0A538TYS3"/>
<dbReference type="GO" id="GO:0098796">
    <property type="term" value="C:membrane protein complex"/>
    <property type="evidence" value="ECO:0007669"/>
    <property type="project" value="UniProtKB-ARBA"/>
</dbReference>
<dbReference type="InterPro" id="IPR003593">
    <property type="entry name" value="AAA+_ATPase"/>
</dbReference>
<evidence type="ECO:0000256" key="3">
    <source>
        <dbReference type="ARBA" id="ARBA00022840"/>
    </source>
</evidence>
<dbReference type="Proteomes" id="UP000319771">
    <property type="component" value="Unassembled WGS sequence"/>
</dbReference>
<evidence type="ECO:0000313" key="5">
    <source>
        <dbReference type="EMBL" id="TMQ68790.1"/>
    </source>
</evidence>
<dbReference type="GO" id="GO:0016887">
    <property type="term" value="F:ATP hydrolysis activity"/>
    <property type="evidence" value="ECO:0007669"/>
    <property type="project" value="InterPro"/>
</dbReference>
<proteinExistence type="predicted"/>
<organism evidence="5 6">
    <name type="scientific">Eiseniibacteriota bacterium</name>
    <dbReference type="NCBI Taxonomy" id="2212470"/>
    <lineage>
        <taxon>Bacteria</taxon>
        <taxon>Candidatus Eiseniibacteriota</taxon>
    </lineage>
</organism>
<dbReference type="PROSITE" id="PS50893">
    <property type="entry name" value="ABC_TRANSPORTER_2"/>
    <property type="match status" value="1"/>
</dbReference>
<dbReference type="InterPro" id="IPR017911">
    <property type="entry name" value="MacB-like_ATP-bd"/>
</dbReference>
<reference evidence="5 6" key="1">
    <citation type="journal article" date="2019" name="Nat. Microbiol.">
        <title>Mediterranean grassland soil C-N compound turnover is dependent on rainfall and depth, and is mediated by genomically divergent microorganisms.</title>
        <authorList>
            <person name="Diamond S."/>
            <person name="Andeer P.F."/>
            <person name="Li Z."/>
            <person name="Crits-Christoph A."/>
            <person name="Burstein D."/>
            <person name="Anantharaman K."/>
            <person name="Lane K.R."/>
            <person name="Thomas B.C."/>
            <person name="Pan C."/>
            <person name="Northen T.R."/>
            <person name="Banfield J.F."/>
        </authorList>
    </citation>
    <scope>NUCLEOTIDE SEQUENCE [LARGE SCALE GENOMIC DNA]</scope>
    <source>
        <strain evidence="5">WS_11</strain>
    </source>
</reference>
<sequence>MIRLDHVSRVYQVGESQVRALDDVSLAIARGEFAAVMGPSGSGKSTMLNVLGCLDTPTSGSYLLDGERVEGLSEDRLAEVRQKRIGFIFQSFHLVPRMTAARNVELPMIFAGVEPRLRGERVQARLEAVGLGPRAHHRPDQLSGGERQRVAIARAMVMEPSILLADEPTGNLDSRSGDEIVALLERLNQAGLTVVIVTHDPRVAAHARRVLRMSDGRLVEE</sequence>
<dbReference type="InterPro" id="IPR015854">
    <property type="entry name" value="ABC_transpr_LolD-like"/>
</dbReference>
<dbReference type="Pfam" id="PF00005">
    <property type="entry name" value="ABC_tran"/>
    <property type="match status" value="1"/>
</dbReference>
<dbReference type="InterPro" id="IPR003439">
    <property type="entry name" value="ABC_transporter-like_ATP-bd"/>
</dbReference>
<dbReference type="GO" id="GO:0022857">
    <property type="term" value="F:transmembrane transporter activity"/>
    <property type="evidence" value="ECO:0007669"/>
    <property type="project" value="TreeGrafter"/>
</dbReference>
<dbReference type="GO" id="GO:0005524">
    <property type="term" value="F:ATP binding"/>
    <property type="evidence" value="ECO:0007669"/>
    <property type="project" value="UniProtKB-KW"/>
</dbReference>
<evidence type="ECO:0000256" key="1">
    <source>
        <dbReference type="ARBA" id="ARBA00022448"/>
    </source>
</evidence>
<keyword evidence="2" id="KW-0547">Nucleotide-binding</keyword>